<dbReference type="Proteomes" id="UP001562354">
    <property type="component" value="Unassembled WGS sequence"/>
</dbReference>
<feature type="region of interest" description="Disordered" evidence="10">
    <location>
        <begin position="19"/>
        <end position="47"/>
    </location>
</feature>
<dbReference type="Pfam" id="PF04718">
    <property type="entry name" value="ATP-synt_G"/>
    <property type="match status" value="1"/>
</dbReference>
<reference evidence="11 12" key="1">
    <citation type="submission" date="2024-07" db="EMBL/GenBank/DDBJ databases">
        <title>Draft sequence of the Neodothiora populina.</title>
        <authorList>
            <person name="Drown D.D."/>
            <person name="Schuette U.S."/>
            <person name="Buechlein A.B."/>
            <person name="Rusch D.R."/>
            <person name="Winton L.W."/>
            <person name="Adams G.A."/>
        </authorList>
    </citation>
    <scope>NUCLEOTIDE SEQUENCE [LARGE SCALE GENOMIC DNA]</scope>
    <source>
        <strain evidence="11 12">CPC 39397</strain>
    </source>
</reference>
<evidence type="ECO:0000256" key="3">
    <source>
        <dbReference type="ARBA" id="ARBA00022448"/>
    </source>
</evidence>
<evidence type="ECO:0000256" key="5">
    <source>
        <dbReference type="ARBA" id="ARBA00022781"/>
    </source>
</evidence>
<feature type="compositionally biased region" description="Low complexity" evidence="10">
    <location>
        <begin position="23"/>
        <end position="46"/>
    </location>
</feature>
<evidence type="ECO:0000256" key="4">
    <source>
        <dbReference type="ARBA" id="ARBA00022547"/>
    </source>
</evidence>
<keyword evidence="7" id="KW-0496">Mitochondrion</keyword>
<evidence type="ECO:0000256" key="7">
    <source>
        <dbReference type="ARBA" id="ARBA00023128"/>
    </source>
</evidence>
<evidence type="ECO:0000256" key="6">
    <source>
        <dbReference type="ARBA" id="ARBA00023065"/>
    </source>
</evidence>
<keyword evidence="5" id="KW-0375">Hydrogen ion transport</keyword>
<name>A0ABR3PFN0_9PEZI</name>
<evidence type="ECO:0008006" key="13">
    <source>
        <dbReference type="Google" id="ProtNLM"/>
    </source>
</evidence>
<dbReference type="EMBL" id="JBFMKM010000008">
    <property type="protein sequence ID" value="KAL1304555.1"/>
    <property type="molecule type" value="Genomic_DNA"/>
</dbReference>
<keyword evidence="6" id="KW-0406">Ion transport</keyword>
<comment type="subcellular location">
    <subcellularLocation>
        <location evidence="1">Mitochondrion membrane</location>
    </subcellularLocation>
</comment>
<evidence type="ECO:0000256" key="9">
    <source>
        <dbReference type="ARBA" id="ARBA00023310"/>
    </source>
</evidence>
<keyword evidence="9" id="KW-0066">ATP synthesis</keyword>
<keyword evidence="4" id="KW-0138">CF(0)</keyword>
<evidence type="ECO:0000256" key="10">
    <source>
        <dbReference type="SAM" id="MobiDB-lite"/>
    </source>
</evidence>
<comment type="caution">
    <text evidence="11">The sequence shown here is derived from an EMBL/GenBank/DDBJ whole genome shotgun (WGS) entry which is preliminary data.</text>
</comment>
<dbReference type="GeneID" id="95977233"/>
<comment type="similarity">
    <text evidence="2">Belongs to the ATPase g subunit family.</text>
</comment>
<accession>A0ABR3PFN0</accession>
<evidence type="ECO:0000313" key="11">
    <source>
        <dbReference type="EMBL" id="KAL1304555.1"/>
    </source>
</evidence>
<sequence>MSLAVTRMILRRPQVGRMTLRHASTTTEAASAKAKETAGSAASSASQGLSKVTSTAGSALSSAGSALNSIGGRTGKLIGFVQSLVPPTVYYSKVGLELGKLVFHGQKMSPPNMATFQQYGQNILNAVKNPSAAGASNPFQSLSKLRSMDTQQLATAGVVVAEVVGFFTVGEMLGRFKVIGYRSSATAHH</sequence>
<keyword evidence="12" id="KW-1185">Reference proteome</keyword>
<evidence type="ECO:0000256" key="1">
    <source>
        <dbReference type="ARBA" id="ARBA00004325"/>
    </source>
</evidence>
<dbReference type="RefSeq" id="XP_069200830.1">
    <property type="nucleotide sequence ID" value="XM_069343015.1"/>
</dbReference>
<dbReference type="InterPro" id="IPR006808">
    <property type="entry name" value="ATP_synth_F0_gsu_mt"/>
</dbReference>
<evidence type="ECO:0000256" key="2">
    <source>
        <dbReference type="ARBA" id="ARBA00005699"/>
    </source>
</evidence>
<proteinExistence type="inferred from homology"/>
<protein>
    <recommendedName>
        <fullName evidence="13">Mitochondrial F1F0-ATP synthase g subunit</fullName>
    </recommendedName>
</protein>
<gene>
    <name evidence="11" type="ORF">AAFC00_003532</name>
</gene>
<keyword evidence="3" id="KW-0813">Transport</keyword>
<keyword evidence="8" id="KW-0472">Membrane</keyword>
<organism evidence="11 12">
    <name type="scientific">Neodothiora populina</name>
    <dbReference type="NCBI Taxonomy" id="2781224"/>
    <lineage>
        <taxon>Eukaryota</taxon>
        <taxon>Fungi</taxon>
        <taxon>Dikarya</taxon>
        <taxon>Ascomycota</taxon>
        <taxon>Pezizomycotina</taxon>
        <taxon>Dothideomycetes</taxon>
        <taxon>Dothideomycetidae</taxon>
        <taxon>Dothideales</taxon>
        <taxon>Dothioraceae</taxon>
        <taxon>Neodothiora</taxon>
    </lineage>
</organism>
<evidence type="ECO:0000313" key="12">
    <source>
        <dbReference type="Proteomes" id="UP001562354"/>
    </source>
</evidence>
<evidence type="ECO:0000256" key="8">
    <source>
        <dbReference type="ARBA" id="ARBA00023136"/>
    </source>
</evidence>